<evidence type="ECO:0000313" key="1">
    <source>
        <dbReference type="EMBL" id="KAJ1948768.1"/>
    </source>
</evidence>
<organism evidence="1 2">
    <name type="scientific">Linderina macrospora</name>
    <dbReference type="NCBI Taxonomy" id="4868"/>
    <lineage>
        <taxon>Eukaryota</taxon>
        <taxon>Fungi</taxon>
        <taxon>Fungi incertae sedis</taxon>
        <taxon>Zoopagomycota</taxon>
        <taxon>Kickxellomycotina</taxon>
        <taxon>Kickxellomycetes</taxon>
        <taxon>Kickxellales</taxon>
        <taxon>Kickxellaceae</taxon>
        <taxon>Linderina</taxon>
    </lineage>
</organism>
<sequence length="209" mass="22690">MTSIVERVRGSPRSVWVAAAAVAALVGVGGAVMVTRFLKADHARTVRKRAAQQKHRELMGDLNEARGVLGYIDLQELPKAQRLADEAEQVMQQLSQVGNEAKAEAEIETAVLEARLQAIRREIAGVGEQLLRLMERIDGVAPALVVEAAGLEPWAEHEPELKAMAEAAGLAAVFVLADDLRSIRKGLIRKAERRARKVDQLKKIAAVAV</sequence>
<protein>
    <submittedName>
        <fullName evidence="1">Uncharacterized protein</fullName>
    </submittedName>
</protein>
<proteinExistence type="predicted"/>
<accession>A0ACC1JDU6</accession>
<reference evidence="1" key="1">
    <citation type="submission" date="2022-07" db="EMBL/GenBank/DDBJ databases">
        <title>Phylogenomic reconstructions and comparative analyses of Kickxellomycotina fungi.</title>
        <authorList>
            <person name="Reynolds N.K."/>
            <person name="Stajich J.E."/>
            <person name="Barry K."/>
            <person name="Grigoriev I.V."/>
            <person name="Crous P."/>
            <person name="Smith M.E."/>
        </authorList>
    </citation>
    <scope>NUCLEOTIDE SEQUENCE</scope>
    <source>
        <strain evidence="1">NRRL 5244</strain>
    </source>
</reference>
<name>A0ACC1JDU6_9FUNG</name>
<keyword evidence="2" id="KW-1185">Reference proteome</keyword>
<evidence type="ECO:0000313" key="2">
    <source>
        <dbReference type="Proteomes" id="UP001150603"/>
    </source>
</evidence>
<gene>
    <name evidence="1" type="ORF">FBU59_001442</name>
</gene>
<dbReference type="Proteomes" id="UP001150603">
    <property type="component" value="Unassembled WGS sequence"/>
</dbReference>
<dbReference type="EMBL" id="JANBPW010000635">
    <property type="protein sequence ID" value="KAJ1948768.1"/>
    <property type="molecule type" value="Genomic_DNA"/>
</dbReference>
<comment type="caution">
    <text evidence="1">The sequence shown here is derived from an EMBL/GenBank/DDBJ whole genome shotgun (WGS) entry which is preliminary data.</text>
</comment>